<dbReference type="PANTHER" id="PTHR28489:SF2">
    <property type="entry name" value="RENTINAL DEGENERATION 3-LIKE"/>
    <property type="match status" value="1"/>
</dbReference>
<dbReference type="AlphaFoldDB" id="A0A0N4V9W9"/>
<evidence type="ECO:0000313" key="3">
    <source>
        <dbReference type="WBParaSite" id="EVEC_0000724601-mRNA-1"/>
    </source>
</evidence>
<reference evidence="3" key="1">
    <citation type="submission" date="2017-02" db="UniProtKB">
        <authorList>
            <consortium name="WormBaseParasite"/>
        </authorList>
    </citation>
    <scope>IDENTIFICATION</scope>
</reference>
<dbReference type="Pfam" id="PF14473">
    <property type="entry name" value="RD3"/>
    <property type="match status" value="1"/>
</dbReference>
<organism evidence="3">
    <name type="scientific">Enterobius vermicularis</name>
    <name type="common">Human pinworm</name>
    <dbReference type="NCBI Taxonomy" id="51028"/>
    <lineage>
        <taxon>Eukaryota</taxon>
        <taxon>Metazoa</taxon>
        <taxon>Ecdysozoa</taxon>
        <taxon>Nematoda</taxon>
        <taxon>Chromadorea</taxon>
        <taxon>Rhabditida</taxon>
        <taxon>Spirurina</taxon>
        <taxon>Oxyuridomorpha</taxon>
        <taxon>Oxyuroidea</taxon>
        <taxon>Oxyuridae</taxon>
        <taxon>Enterobius</taxon>
    </lineage>
</organism>
<sequence>MRASIESIFRWLSQTTFPASARIYEIDDSEESGADTMMIDLMVEQVQSEVVQLEKQKEAVKIPNPAKKRTPDYSWLISKSLARHRKYLSFQEKLTVETICTPIKRNEWANLIMTWRAKIQGATDRNQIIEALKQTVDETILSRPKKHSFGDILMNYIRHRQSLNSVGDESPRTEAMELEAVQQNNSPDRYADLARIV</sequence>
<evidence type="ECO:0000313" key="2">
    <source>
        <dbReference type="Proteomes" id="UP000274131"/>
    </source>
</evidence>
<dbReference type="Proteomes" id="UP000274131">
    <property type="component" value="Unassembled WGS sequence"/>
</dbReference>
<accession>A0A0N4V9W9</accession>
<keyword evidence="2" id="KW-1185">Reference proteome</keyword>
<dbReference type="EMBL" id="UXUI01008643">
    <property type="protein sequence ID" value="VDD92016.1"/>
    <property type="molecule type" value="Genomic_DNA"/>
</dbReference>
<dbReference type="PANTHER" id="PTHR28489">
    <property type="entry name" value="RENTINAL DEGENERATION 3-LIKE"/>
    <property type="match status" value="1"/>
</dbReference>
<gene>
    <name evidence="1" type="ORF">EVEC_LOCUS6767</name>
</gene>
<name>A0A0N4V9W9_ENTVE</name>
<proteinExistence type="predicted"/>
<evidence type="ECO:0000313" key="1">
    <source>
        <dbReference type="EMBL" id="VDD92016.1"/>
    </source>
</evidence>
<dbReference type="InterPro" id="IPR028092">
    <property type="entry name" value="RD3"/>
</dbReference>
<dbReference type="WBParaSite" id="EVEC_0000724601-mRNA-1">
    <property type="protein sequence ID" value="EVEC_0000724601-mRNA-1"/>
    <property type="gene ID" value="EVEC_0000724601"/>
</dbReference>
<reference evidence="1 2" key="2">
    <citation type="submission" date="2018-10" db="EMBL/GenBank/DDBJ databases">
        <authorList>
            <consortium name="Pathogen Informatics"/>
        </authorList>
    </citation>
    <scope>NUCLEOTIDE SEQUENCE [LARGE SCALE GENOMIC DNA]</scope>
</reference>
<protein>
    <submittedName>
        <fullName evidence="3">Pre-mRNA-processing-splicing factor 8</fullName>
    </submittedName>
</protein>
<dbReference type="OrthoDB" id="5824539at2759"/>